<keyword evidence="1" id="KW-0732">Signal</keyword>
<dbReference type="Proteomes" id="UP000091820">
    <property type="component" value="Unassembled WGS sequence"/>
</dbReference>
<sequence>MFKYKILWIFCYLLPMVWSDCILQFPNNMEHVPEWKTRIGKSWFKVPYITRGLLMKEGETFEGYCATKFNFEENRKCFYTIDYEDCNEASLSSDIENITATCVNGFLEYDGEIISPHNALSCNDVEWSVNQWEIIEINENENWCKDEHQIFMLNTKNLKPNRTLAYICYDLNEFSLQAIKYKTIHHQGDKANSNKSMPVTLSDLPATSSLSGEVKFLNRGFLHIQNELLQIQLEHISDTNAWLKLANYEYENIIQSGPYLKYFKQYHELLDILWWHNLRVTNWPRFLNALEQHTKIENTYEVHMGTLGEVHVPLWTNPNEMKYLEIENDFVNGTAPQYIWTYLESSDGKNPDLYVFAYNSPYAEFFNYNDVRFCHDICDNIAWLKDARSTFNFANFGVIFCCTLDSLKDSPYLQKLPQRVTNHRMMYQKENVSIPPPSSPSPPLAIENLKTNLKFKALESLNKIKEFLKKK</sequence>
<dbReference type="AlphaFoldDB" id="A0A1A9WKG1"/>
<protein>
    <submittedName>
        <fullName evidence="2">Uncharacterized protein</fullName>
    </submittedName>
</protein>
<accession>A0A1A9WKG1</accession>
<feature type="signal peptide" evidence="1">
    <location>
        <begin position="1"/>
        <end position="19"/>
    </location>
</feature>
<name>A0A1A9WKG1_9MUSC</name>
<dbReference type="VEuPathDB" id="VectorBase:GBRI022938"/>
<proteinExistence type="predicted"/>
<feature type="chain" id="PRO_5008400481" evidence="1">
    <location>
        <begin position="20"/>
        <end position="471"/>
    </location>
</feature>
<dbReference type="STRING" id="37001.A0A1A9WKG1"/>
<reference evidence="2" key="2">
    <citation type="submission" date="2020-05" db="UniProtKB">
        <authorList>
            <consortium name="EnsemblMetazoa"/>
        </authorList>
    </citation>
    <scope>IDENTIFICATION</scope>
    <source>
        <strain evidence="2">IAEA</strain>
    </source>
</reference>
<reference evidence="3" key="1">
    <citation type="submission" date="2014-03" db="EMBL/GenBank/DDBJ databases">
        <authorList>
            <person name="Aksoy S."/>
            <person name="Warren W."/>
            <person name="Wilson R.K."/>
        </authorList>
    </citation>
    <scope>NUCLEOTIDE SEQUENCE [LARGE SCALE GENOMIC DNA]</scope>
    <source>
        <strain evidence="3">IAEA</strain>
    </source>
</reference>
<keyword evidence="3" id="KW-1185">Reference proteome</keyword>
<evidence type="ECO:0000313" key="2">
    <source>
        <dbReference type="EnsemblMetazoa" id="GBRI022938-PA"/>
    </source>
</evidence>
<evidence type="ECO:0000313" key="3">
    <source>
        <dbReference type="Proteomes" id="UP000091820"/>
    </source>
</evidence>
<organism evidence="2 3">
    <name type="scientific">Glossina brevipalpis</name>
    <dbReference type="NCBI Taxonomy" id="37001"/>
    <lineage>
        <taxon>Eukaryota</taxon>
        <taxon>Metazoa</taxon>
        <taxon>Ecdysozoa</taxon>
        <taxon>Arthropoda</taxon>
        <taxon>Hexapoda</taxon>
        <taxon>Insecta</taxon>
        <taxon>Pterygota</taxon>
        <taxon>Neoptera</taxon>
        <taxon>Endopterygota</taxon>
        <taxon>Diptera</taxon>
        <taxon>Brachycera</taxon>
        <taxon>Muscomorpha</taxon>
        <taxon>Hippoboscoidea</taxon>
        <taxon>Glossinidae</taxon>
        <taxon>Glossina</taxon>
    </lineage>
</organism>
<dbReference type="EnsemblMetazoa" id="GBRI022938-RA">
    <property type="protein sequence ID" value="GBRI022938-PA"/>
    <property type="gene ID" value="GBRI022938"/>
</dbReference>
<evidence type="ECO:0000256" key="1">
    <source>
        <dbReference type="SAM" id="SignalP"/>
    </source>
</evidence>